<protein>
    <recommendedName>
        <fullName evidence="3">DUF465 domain-containing protein</fullName>
    </recommendedName>
</protein>
<dbReference type="RefSeq" id="WP_377283297.1">
    <property type="nucleotide sequence ID" value="NZ_JBHRSI010000008.1"/>
</dbReference>
<sequence>MDDLHLSRLKSRLWRALARLGNERRRPIADLTLFRNLTLRVERLKAEIALAEHRAAVL</sequence>
<gene>
    <name evidence="1" type="ORF">ACFSC0_08900</name>
</gene>
<name>A0ABW4MZX1_9CAUL</name>
<comment type="caution">
    <text evidence="1">The sequence shown here is derived from an EMBL/GenBank/DDBJ whole genome shotgun (WGS) entry which is preliminary data.</text>
</comment>
<organism evidence="1 2">
    <name type="scientific">Phenylobacterium terrae</name>
    <dbReference type="NCBI Taxonomy" id="2665495"/>
    <lineage>
        <taxon>Bacteria</taxon>
        <taxon>Pseudomonadati</taxon>
        <taxon>Pseudomonadota</taxon>
        <taxon>Alphaproteobacteria</taxon>
        <taxon>Caulobacterales</taxon>
        <taxon>Caulobacteraceae</taxon>
        <taxon>Phenylobacterium</taxon>
    </lineage>
</organism>
<keyword evidence="2" id="KW-1185">Reference proteome</keyword>
<accession>A0ABW4MZX1</accession>
<evidence type="ECO:0000313" key="2">
    <source>
        <dbReference type="Proteomes" id="UP001597237"/>
    </source>
</evidence>
<reference evidence="2" key="1">
    <citation type="journal article" date="2019" name="Int. J. Syst. Evol. Microbiol.">
        <title>The Global Catalogue of Microorganisms (GCM) 10K type strain sequencing project: providing services to taxonomists for standard genome sequencing and annotation.</title>
        <authorList>
            <consortium name="The Broad Institute Genomics Platform"/>
            <consortium name="The Broad Institute Genome Sequencing Center for Infectious Disease"/>
            <person name="Wu L."/>
            <person name="Ma J."/>
        </authorList>
    </citation>
    <scope>NUCLEOTIDE SEQUENCE [LARGE SCALE GENOMIC DNA]</scope>
    <source>
        <strain evidence="2">DFY28</strain>
    </source>
</reference>
<proteinExistence type="predicted"/>
<evidence type="ECO:0000313" key="1">
    <source>
        <dbReference type="EMBL" id="MFD1783507.1"/>
    </source>
</evidence>
<dbReference type="Proteomes" id="UP001597237">
    <property type="component" value="Unassembled WGS sequence"/>
</dbReference>
<dbReference type="EMBL" id="JBHUEY010000001">
    <property type="protein sequence ID" value="MFD1783507.1"/>
    <property type="molecule type" value="Genomic_DNA"/>
</dbReference>
<evidence type="ECO:0008006" key="3">
    <source>
        <dbReference type="Google" id="ProtNLM"/>
    </source>
</evidence>